<dbReference type="EMBL" id="JACHEH010000003">
    <property type="protein sequence ID" value="MBB6167962.1"/>
    <property type="molecule type" value="Genomic_DNA"/>
</dbReference>
<dbReference type="InterPro" id="IPR052514">
    <property type="entry name" value="SAM-dependent_MTase"/>
</dbReference>
<dbReference type="Gene3D" id="3.40.50.150">
    <property type="entry name" value="Vaccinia Virus protein VP39"/>
    <property type="match status" value="1"/>
</dbReference>
<proteinExistence type="predicted"/>
<dbReference type="InterPro" id="IPR006342">
    <property type="entry name" value="FkbM_mtfrase"/>
</dbReference>
<dbReference type="NCBIfam" id="TIGR01444">
    <property type="entry name" value="fkbM_fam"/>
    <property type="match status" value="1"/>
</dbReference>
<evidence type="ECO:0000259" key="1">
    <source>
        <dbReference type="Pfam" id="PF05050"/>
    </source>
</evidence>
<accession>A0A841K938</accession>
<dbReference type="AlphaFoldDB" id="A0A841K938"/>
<evidence type="ECO:0000313" key="3">
    <source>
        <dbReference type="Proteomes" id="UP000588017"/>
    </source>
</evidence>
<dbReference type="GO" id="GO:0032259">
    <property type="term" value="P:methylation"/>
    <property type="evidence" value="ECO:0007669"/>
    <property type="project" value="UniProtKB-KW"/>
</dbReference>
<dbReference type="PANTHER" id="PTHR34203">
    <property type="entry name" value="METHYLTRANSFERASE, FKBM FAMILY PROTEIN"/>
    <property type="match status" value="1"/>
</dbReference>
<dbReference type="RefSeq" id="WP_183333962.1">
    <property type="nucleotide sequence ID" value="NZ_BMHX01000003.1"/>
</dbReference>
<dbReference type="GO" id="GO:0008168">
    <property type="term" value="F:methyltransferase activity"/>
    <property type="evidence" value="ECO:0007669"/>
    <property type="project" value="UniProtKB-KW"/>
</dbReference>
<evidence type="ECO:0000313" key="2">
    <source>
        <dbReference type="EMBL" id="MBB6167962.1"/>
    </source>
</evidence>
<dbReference type="PANTHER" id="PTHR34203:SF15">
    <property type="entry name" value="SLL1173 PROTEIN"/>
    <property type="match status" value="1"/>
</dbReference>
<feature type="domain" description="Methyltransferase FkbM" evidence="1">
    <location>
        <begin position="47"/>
        <end position="179"/>
    </location>
</feature>
<organism evidence="2 3">
    <name type="scientific">Chelatococcus composti</name>
    <dbReference type="NCBI Taxonomy" id="1743235"/>
    <lineage>
        <taxon>Bacteria</taxon>
        <taxon>Pseudomonadati</taxon>
        <taxon>Pseudomonadota</taxon>
        <taxon>Alphaproteobacteria</taxon>
        <taxon>Hyphomicrobiales</taxon>
        <taxon>Chelatococcaceae</taxon>
        <taxon>Chelatococcus</taxon>
    </lineage>
</organism>
<comment type="caution">
    <text evidence="2">The sequence shown here is derived from an EMBL/GenBank/DDBJ whole genome shotgun (WGS) entry which is preliminary data.</text>
</comment>
<gene>
    <name evidence="2" type="ORF">HNQ73_001585</name>
</gene>
<dbReference type="Proteomes" id="UP000588017">
    <property type="component" value="Unassembled WGS sequence"/>
</dbReference>
<name>A0A841K938_9HYPH</name>
<keyword evidence="2" id="KW-0489">Methyltransferase</keyword>
<keyword evidence="2" id="KW-0808">Transferase</keyword>
<sequence>MSRLRATLTEWRGLARSLLLYHGNRARHRAMDALYRRFLAAGDLAFDIGAHVGDRTSSFRRLGARVVAVEPQPGPMRLLRLIHGRDRNVTLVEAAVGAAEGYVTLHVNSANPTVSSASGTFLAAAREADGWRDQHWDHTLTVAMTTLDVLIARHGMPAFAKIDVEGFEDAVLAGLSQPLPALSFEFTTIAREVAMRCLDRLAALGPYRFNLSLGEEQRLVFPEPVCAEAMRDHLATLPLRANSGDVYATLAATGPRAAQNSIFTG</sequence>
<dbReference type="SUPFAM" id="SSF53335">
    <property type="entry name" value="S-adenosyl-L-methionine-dependent methyltransferases"/>
    <property type="match status" value="1"/>
</dbReference>
<dbReference type="InterPro" id="IPR029063">
    <property type="entry name" value="SAM-dependent_MTases_sf"/>
</dbReference>
<protein>
    <submittedName>
        <fullName evidence="2">FkbM family methyltransferase</fullName>
    </submittedName>
</protein>
<reference evidence="2 3" key="1">
    <citation type="submission" date="2020-08" db="EMBL/GenBank/DDBJ databases">
        <title>Genomic Encyclopedia of Type Strains, Phase IV (KMG-IV): sequencing the most valuable type-strain genomes for metagenomic binning, comparative biology and taxonomic classification.</title>
        <authorList>
            <person name="Goeker M."/>
        </authorList>
    </citation>
    <scope>NUCLEOTIDE SEQUENCE [LARGE SCALE GENOMIC DNA]</scope>
    <source>
        <strain evidence="2 3">DSM 101465</strain>
    </source>
</reference>
<keyword evidence="3" id="KW-1185">Reference proteome</keyword>
<dbReference type="Pfam" id="PF05050">
    <property type="entry name" value="Methyltransf_21"/>
    <property type="match status" value="1"/>
</dbReference>